<keyword evidence="3" id="KW-0678">Repressor</keyword>
<keyword evidence="5" id="KW-0547">Nucleotide-binding</keyword>
<evidence type="ECO:0000256" key="9">
    <source>
        <dbReference type="ARBA" id="ARBA00023125"/>
    </source>
</evidence>
<dbReference type="Gene3D" id="3.40.50.300">
    <property type="entry name" value="P-loop containing nucleotide triphosphate hydrolases"/>
    <property type="match status" value="1"/>
</dbReference>
<dbReference type="PROSITE" id="PS50045">
    <property type="entry name" value="SIGMA54_INTERACT_4"/>
    <property type="match status" value="1"/>
</dbReference>
<dbReference type="PANTHER" id="PTHR32071">
    <property type="entry name" value="TRANSCRIPTIONAL REGULATORY PROTEIN"/>
    <property type="match status" value="1"/>
</dbReference>
<evidence type="ECO:0000259" key="12">
    <source>
        <dbReference type="PROSITE" id="PS50045"/>
    </source>
</evidence>
<protein>
    <submittedName>
        <fullName evidence="13">Sigma-54 dependent transcriptional regulator</fullName>
    </submittedName>
</protein>
<dbReference type="InterPro" id="IPR058031">
    <property type="entry name" value="AAA_lid_NorR"/>
</dbReference>
<evidence type="ECO:0000256" key="2">
    <source>
        <dbReference type="ARBA" id="ARBA00022490"/>
    </source>
</evidence>
<evidence type="ECO:0000256" key="8">
    <source>
        <dbReference type="ARBA" id="ARBA00023015"/>
    </source>
</evidence>
<keyword evidence="11" id="KW-0804">Transcription</keyword>
<dbReference type="InterPro" id="IPR027417">
    <property type="entry name" value="P-loop_NTPase"/>
</dbReference>
<dbReference type="Gene3D" id="1.10.10.60">
    <property type="entry name" value="Homeodomain-like"/>
    <property type="match status" value="1"/>
</dbReference>
<dbReference type="InterPro" id="IPR025943">
    <property type="entry name" value="Sigma_54_int_dom_ATP-bd_2"/>
</dbReference>
<evidence type="ECO:0000256" key="3">
    <source>
        <dbReference type="ARBA" id="ARBA00022491"/>
    </source>
</evidence>
<evidence type="ECO:0000256" key="4">
    <source>
        <dbReference type="ARBA" id="ARBA00022553"/>
    </source>
</evidence>
<keyword evidence="8" id="KW-0805">Transcription regulation</keyword>
<evidence type="ECO:0000256" key="7">
    <source>
        <dbReference type="ARBA" id="ARBA00023012"/>
    </source>
</evidence>
<dbReference type="InterPro" id="IPR002197">
    <property type="entry name" value="HTH_Fis"/>
</dbReference>
<sequence>MNVLISWLGKTDIEKMKQNELASIATLATRHTVSFDEILILANAWEEDWQSYEDWLNKRLHIMDRPATASIVHQSMDSPTNYQAIAAIMQRHLEHLSTSNNRIYINLTSGTPAMTAISVLFGKGIYDCRFLQSGPDNSVEEVHIPFDFAATYARVARTSISAKVMAGPDFNGAFNDLVAQSASMQVLIQQASRLALTDLPALILGESGTGKEVLATAIHAGSSRSAKVLKTINCGALPENLVDSILFGHVKGAFTGADKEHAGLFEQANGGTLFLDEVGELTPAVQVKLLRVLQQGEITRVGDSKTRRVDVRILAATHRPLISMVADGTFREDLFYRLAVGVIELPPLRQRREDIPVLVSQILAEINATFAKIPDYQSKKISDSAINFIKEQPWPGNIRALWNTLSRAVLWAKSDELSLQDIAGVQLQLKSNSQDNHSLPPLVAGFDVQQYIDGIKEKIIVAALEQTGGNLSKSAKLLGLANHQTLSNWMKKLEIKSDHLP</sequence>
<dbReference type="CDD" id="cd00009">
    <property type="entry name" value="AAA"/>
    <property type="match status" value="1"/>
</dbReference>
<dbReference type="SUPFAM" id="SSF46689">
    <property type="entry name" value="Homeodomain-like"/>
    <property type="match status" value="1"/>
</dbReference>
<dbReference type="InterPro" id="IPR009057">
    <property type="entry name" value="Homeodomain-like_sf"/>
</dbReference>
<dbReference type="Pfam" id="PF00158">
    <property type="entry name" value="Sigma54_activat"/>
    <property type="match status" value="1"/>
</dbReference>
<evidence type="ECO:0000256" key="10">
    <source>
        <dbReference type="ARBA" id="ARBA00023159"/>
    </source>
</evidence>
<dbReference type="SMART" id="SM00382">
    <property type="entry name" value="AAA"/>
    <property type="match status" value="1"/>
</dbReference>
<evidence type="ECO:0000256" key="1">
    <source>
        <dbReference type="ARBA" id="ARBA00004496"/>
    </source>
</evidence>
<dbReference type="Gene3D" id="1.10.8.60">
    <property type="match status" value="1"/>
</dbReference>
<keyword evidence="10" id="KW-0010">Activator</keyword>
<reference evidence="13 14" key="1">
    <citation type="submission" date="2023-06" db="EMBL/GenBank/DDBJ databases">
        <title>Alkalimonas sp., MEB004 an alkaliphilic bacterium isolated from Lonar Lake, India.</title>
        <authorList>
            <person name="Joshi A."/>
            <person name="Thite S."/>
        </authorList>
    </citation>
    <scope>NUCLEOTIDE SEQUENCE [LARGE SCALE GENOMIC DNA]</scope>
    <source>
        <strain evidence="13 14">MEB004</strain>
    </source>
</reference>
<keyword evidence="2" id="KW-0963">Cytoplasm</keyword>
<accession>A0ABU7JGR1</accession>
<evidence type="ECO:0000313" key="14">
    <source>
        <dbReference type="Proteomes" id="UP001339167"/>
    </source>
</evidence>
<evidence type="ECO:0000256" key="5">
    <source>
        <dbReference type="ARBA" id="ARBA00022741"/>
    </source>
</evidence>
<keyword evidence="7" id="KW-0902">Two-component regulatory system</keyword>
<evidence type="ECO:0000313" key="13">
    <source>
        <dbReference type="EMBL" id="MEE2024867.1"/>
    </source>
</evidence>
<dbReference type="PROSITE" id="PS00676">
    <property type="entry name" value="SIGMA54_INTERACT_2"/>
    <property type="match status" value="1"/>
</dbReference>
<dbReference type="Pfam" id="PF25601">
    <property type="entry name" value="AAA_lid_14"/>
    <property type="match status" value="1"/>
</dbReference>
<feature type="domain" description="Sigma-54 factor interaction" evidence="12">
    <location>
        <begin position="177"/>
        <end position="410"/>
    </location>
</feature>
<evidence type="ECO:0000256" key="6">
    <source>
        <dbReference type="ARBA" id="ARBA00022840"/>
    </source>
</evidence>
<dbReference type="Pfam" id="PF02954">
    <property type="entry name" value="HTH_8"/>
    <property type="match status" value="1"/>
</dbReference>
<dbReference type="SUPFAM" id="SSF52540">
    <property type="entry name" value="P-loop containing nucleoside triphosphate hydrolases"/>
    <property type="match status" value="1"/>
</dbReference>
<dbReference type="InterPro" id="IPR002078">
    <property type="entry name" value="Sigma_54_int"/>
</dbReference>
<organism evidence="13 14">
    <name type="scientific">Alkalimonas mucilaginosa</name>
    <dbReference type="NCBI Taxonomy" id="3057676"/>
    <lineage>
        <taxon>Bacteria</taxon>
        <taxon>Pseudomonadati</taxon>
        <taxon>Pseudomonadota</taxon>
        <taxon>Gammaproteobacteria</taxon>
        <taxon>Alkalimonas</taxon>
    </lineage>
</organism>
<keyword evidence="9" id="KW-0238">DNA-binding</keyword>
<keyword evidence="14" id="KW-1185">Reference proteome</keyword>
<dbReference type="EMBL" id="JAUGZK010000008">
    <property type="protein sequence ID" value="MEE2024867.1"/>
    <property type="molecule type" value="Genomic_DNA"/>
</dbReference>
<keyword evidence="6" id="KW-0067">ATP-binding</keyword>
<proteinExistence type="predicted"/>
<comment type="subcellular location">
    <subcellularLocation>
        <location evidence="1">Cytoplasm</location>
    </subcellularLocation>
</comment>
<dbReference type="InterPro" id="IPR003593">
    <property type="entry name" value="AAA+_ATPase"/>
</dbReference>
<evidence type="ECO:0000256" key="11">
    <source>
        <dbReference type="ARBA" id="ARBA00023163"/>
    </source>
</evidence>
<dbReference type="Proteomes" id="UP001339167">
    <property type="component" value="Unassembled WGS sequence"/>
</dbReference>
<name>A0ABU7JGR1_9GAMM</name>
<keyword evidence="4" id="KW-0597">Phosphoprotein</keyword>
<gene>
    <name evidence="13" type="ORF">QWF21_11470</name>
</gene>
<comment type="caution">
    <text evidence="13">The sequence shown here is derived from an EMBL/GenBank/DDBJ whole genome shotgun (WGS) entry which is preliminary data.</text>
</comment>
<dbReference type="PANTHER" id="PTHR32071:SF95">
    <property type="entry name" value="DNA-BINDING TRANSCRIPTIONAL REGULATOR NTRC"/>
    <property type="match status" value="1"/>
</dbReference>